<reference evidence="1" key="1">
    <citation type="journal article" date="2016" name="Sci. Rep.">
        <title>Molecular characterization of firefly nuptial gifts: a multi-omics approach sheds light on postcopulatory sexual selection.</title>
        <authorList>
            <person name="Al-Wathiqui N."/>
            <person name="Fallon T.R."/>
            <person name="South A."/>
            <person name="Weng J.K."/>
            <person name="Lewis S.M."/>
        </authorList>
    </citation>
    <scope>NUCLEOTIDE SEQUENCE</scope>
</reference>
<organism evidence="1">
    <name type="scientific">Photinus pyralis</name>
    <name type="common">Common eastern firefly</name>
    <name type="synonym">Lampyris pyralis</name>
    <dbReference type="NCBI Taxonomy" id="7054"/>
    <lineage>
        <taxon>Eukaryota</taxon>
        <taxon>Metazoa</taxon>
        <taxon>Ecdysozoa</taxon>
        <taxon>Arthropoda</taxon>
        <taxon>Hexapoda</taxon>
        <taxon>Insecta</taxon>
        <taxon>Pterygota</taxon>
        <taxon>Neoptera</taxon>
        <taxon>Endopterygota</taxon>
        <taxon>Coleoptera</taxon>
        <taxon>Polyphaga</taxon>
        <taxon>Elateriformia</taxon>
        <taxon>Elateroidea</taxon>
        <taxon>Lampyridae</taxon>
        <taxon>Lampyrinae</taxon>
        <taxon>Photinus</taxon>
    </lineage>
</organism>
<protein>
    <recommendedName>
        <fullName evidence="2">Protein kinase domain-containing protein</fullName>
    </recommendedName>
</protein>
<dbReference type="EMBL" id="GEZM01036490">
    <property type="protein sequence ID" value="JAV82647.1"/>
    <property type="molecule type" value="Transcribed_RNA"/>
</dbReference>
<name>A0A1Y1MH60_PHOPY</name>
<evidence type="ECO:0008006" key="2">
    <source>
        <dbReference type="Google" id="ProtNLM"/>
    </source>
</evidence>
<accession>A0A1Y1MH60</accession>
<sequence length="142" mass="16680">MLKNIRELNRLKIYNKDIRKDDFRDGKLVDFGSSWTEPHCFMGDSNILNATETRIGDLVRFDEMVDMEGIISKWRAMPNWTYKKKLRSYTKRASNSSIYMCLRSVTRPKGRASWRANQVGQCSFGDFIANVDDDQFKKSLRH</sequence>
<evidence type="ECO:0000313" key="1">
    <source>
        <dbReference type="EMBL" id="JAV82647.1"/>
    </source>
</evidence>
<proteinExistence type="predicted"/>
<dbReference type="AlphaFoldDB" id="A0A1Y1MH60"/>
<dbReference type="EMBL" id="GEZM01036489">
    <property type="protein sequence ID" value="JAV82649.1"/>
    <property type="molecule type" value="Transcribed_RNA"/>
</dbReference>